<dbReference type="NCBIfam" id="TIGR01669">
    <property type="entry name" value="phage_XkdX"/>
    <property type="match status" value="1"/>
</dbReference>
<dbReference type="RefSeq" id="WP_149333725.1">
    <property type="nucleotide sequence ID" value="NZ_BJJW01000002.1"/>
</dbReference>
<gene>
    <name evidence="1" type="ORF">LCIT_03580</name>
</gene>
<sequence>MADFVIQFFNQGYFTAKDLELFVQVQWITADQYKSTTGVDYVAG</sequence>
<evidence type="ECO:0000313" key="2">
    <source>
        <dbReference type="Proteomes" id="UP000323274"/>
    </source>
</evidence>
<organism evidence="1 2">
    <name type="scientific">Leuconostoc citreum</name>
    <dbReference type="NCBI Taxonomy" id="33964"/>
    <lineage>
        <taxon>Bacteria</taxon>
        <taxon>Bacillati</taxon>
        <taxon>Bacillota</taxon>
        <taxon>Bacilli</taxon>
        <taxon>Lactobacillales</taxon>
        <taxon>Lactobacillaceae</taxon>
        <taxon>Leuconostoc</taxon>
    </lineage>
</organism>
<proteinExistence type="predicted"/>
<dbReference type="AlphaFoldDB" id="A0A5A5TZ92"/>
<accession>A0A5A5TZ92</accession>
<comment type="caution">
    <text evidence="1">The sequence shown here is derived from an EMBL/GenBank/DDBJ whole genome shotgun (WGS) entry which is preliminary data.</text>
</comment>
<dbReference type="EMBL" id="BJJW01000002">
    <property type="protein sequence ID" value="GDZ83116.1"/>
    <property type="molecule type" value="Genomic_DNA"/>
</dbReference>
<name>A0A5A5TZ92_LEUCI</name>
<evidence type="ECO:0008006" key="3">
    <source>
        <dbReference type="Google" id="ProtNLM"/>
    </source>
</evidence>
<reference evidence="1 2" key="1">
    <citation type="submission" date="2019-04" db="EMBL/GenBank/DDBJ databases">
        <title>A pseudo-fructophilic Leuconostoc citreum strain F192-5 isolated from peel of satsuma mandarin: the first report for isolation and characterization of strain-dependent fructophilic-like characteristics.</title>
        <authorList>
            <person name="Maeno S."/>
            <person name="Tanizawa Y."/>
            <person name="Kajikawa A."/>
            <person name="Kanesaki Y."/>
            <person name="Kubota E."/>
            <person name="Arita M."/>
            <person name="Leon D."/>
            <person name="Endo A."/>
        </authorList>
    </citation>
    <scope>NUCLEOTIDE SEQUENCE [LARGE SCALE GENOMIC DNA]</scope>
    <source>
        <strain evidence="1 2">F192-5</strain>
    </source>
</reference>
<dbReference type="Pfam" id="PF09693">
    <property type="entry name" value="Phage_XkdX"/>
    <property type="match status" value="1"/>
</dbReference>
<dbReference type="Proteomes" id="UP000323274">
    <property type="component" value="Unassembled WGS sequence"/>
</dbReference>
<dbReference type="InterPro" id="IPR010022">
    <property type="entry name" value="XkdX"/>
</dbReference>
<evidence type="ECO:0000313" key="1">
    <source>
        <dbReference type="EMBL" id="GDZ83116.1"/>
    </source>
</evidence>
<protein>
    <recommendedName>
        <fullName evidence="3">XkdX family protein</fullName>
    </recommendedName>
</protein>